<comment type="similarity">
    <text evidence="2">Belongs to the universal ribosomal protein uL10 family.</text>
</comment>
<dbReference type="Proteomes" id="UP000419144">
    <property type="component" value="Unassembled WGS sequence"/>
</dbReference>
<keyword evidence="12" id="KW-1185">Reference proteome</keyword>
<dbReference type="AlphaFoldDB" id="A0A640KJW6"/>
<dbReference type="GO" id="GO:0070180">
    <property type="term" value="F:large ribosomal subunit rRNA binding"/>
    <property type="evidence" value="ECO:0007669"/>
    <property type="project" value="TreeGrafter"/>
</dbReference>
<keyword evidence="6" id="KW-0687">Ribonucleoprotein</keyword>
<dbReference type="InterPro" id="IPR050323">
    <property type="entry name" value="Ribosomal_protein_uL10"/>
</dbReference>
<dbReference type="PANTHER" id="PTHR45699">
    <property type="entry name" value="60S ACIDIC RIBOSOMAL PROTEIN P0"/>
    <property type="match status" value="1"/>
</dbReference>
<dbReference type="Pfam" id="PF00428">
    <property type="entry name" value="Ribosomal_60s"/>
    <property type="match status" value="1"/>
</dbReference>
<sequence length="396" mass="42798">MPKDSFLSCSNPTSRPSLPFPSRAHFRVSMNDARPLAAHLLPTPYFTHSLTHTSPVPQSRPTTDSQGYCKSHKMPSITIAKREYEERLVDCLTKYSCVLFVGMDNVRSQQVHDVRRALRGKAEFLMGKKTLQAKIVEKCAQAKDASPDAKRFNAQCEEFNLLSGNTGLVFTNNTVQEITAVLDAHRVKAPARVGAIAPCDVVVPAGSTGMEPTQTSFFQALNIATKIAKGMVEIVTEKKVLSVGDKVDNSTATLLQKLNISPFYYQVNVLSVWDRGVLFTREDLMMTEDMVEKMLMEGLSNVSAMSLGAGIPTSSTIGPMLVDAFKNLLAVSVATSYEFEEHNGKELREAAINGLLAGSGPAAAEPAAAAPAASSAAAKEEPEESEEDDFGMGGLF</sequence>
<dbReference type="EMBL" id="BLBS01000037">
    <property type="protein sequence ID" value="GET89792.1"/>
    <property type="molecule type" value="Genomic_DNA"/>
</dbReference>
<dbReference type="InterPro" id="IPR043141">
    <property type="entry name" value="Ribosomal_uL10-like_sf"/>
</dbReference>
<dbReference type="GO" id="GO:0002181">
    <property type="term" value="P:cytoplasmic translation"/>
    <property type="evidence" value="ECO:0007669"/>
    <property type="project" value="TreeGrafter"/>
</dbReference>
<feature type="region of interest" description="Disordered" evidence="9">
    <location>
        <begin position="50"/>
        <end position="69"/>
    </location>
</feature>
<organism evidence="11 12">
    <name type="scientific">Leishmania tarentolae</name>
    <name type="common">Sauroleishmania tarentolae</name>
    <dbReference type="NCBI Taxonomy" id="5689"/>
    <lineage>
        <taxon>Eukaryota</taxon>
        <taxon>Discoba</taxon>
        <taxon>Euglenozoa</taxon>
        <taxon>Kinetoplastea</taxon>
        <taxon>Metakinetoplastina</taxon>
        <taxon>Trypanosomatida</taxon>
        <taxon>Trypanosomatidae</taxon>
        <taxon>Leishmaniinae</taxon>
        <taxon>Leishmania</taxon>
        <taxon>lizard Leishmania</taxon>
    </lineage>
</organism>
<evidence type="ECO:0000256" key="1">
    <source>
        <dbReference type="ARBA" id="ARBA00002200"/>
    </source>
</evidence>
<gene>
    <name evidence="11" type="ORF">LtaPh_2714801</name>
</gene>
<dbReference type="PANTHER" id="PTHR45699:SF3">
    <property type="entry name" value="LARGE RIBOSOMAL SUBUNIT PROTEIN UL10"/>
    <property type="match status" value="1"/>
</dbReference>
<accession>A0A640KJW6</accession>
<reference evidence="11" key="1">
    <citation type="submission" date="2019-11" db="EMBL/GenBank/DDBJ databases">
        <title>Leishmania tarentolae CDS.</title>
        <authorList>
            <person name="Goto Y."/>
            <person name="Yamagishi J."/>
        </authorList>
    </citation>
    <scope>NUCLEOTIDE SEQUENCE [LARGE SCALE GENOMIC DNA]</scope>
    <source>
        <strain evidence="11">Parrot Tar II</strain>
    </source>
</reference>
<dbReference type="Pfam" id="PF17777">
    <property type="entry name" value="RL10P_insert"/>
    <property type="match status" value="1"/>
</dbReference>
<dbReference type="InterPro" id="IPR001790">
    <property type="entry name" value="Ribosomal_uL10"/>
</dbReference>
<dbReference type="FunFam" id="3.30.70.1730:FF:000005">
    <property type="entry name" value="Ribosome assembly factor mrt4"/>
    <property type="match status" value="1"/>
</dbReference>
<evidence type="ECO:0000256" key="7">
    <source>
        <dbReference type="ARBA" id="ARBA00035202"/>
    </source>
</evidence>
<evidence type="ECO:0000256" key="4">
    <source>
        <dbReference type="ARBA" id="ARBA00022553"/>
    </source>
</evidence>
<feature type="compositionally biased region" description="Acidic residues" evidence="9">
    <location>
        <begin position="381"/>
        <end position="390"/>
    </location>
</feature>
<comment type="subunit">
    <text evidence="3">P0 forms a pentameric complex by interaction with dimers of P1 and P2.</text>
</comment>
<dbReference type="OrthoDB" id="246752at2759"/>
<evidence type="ECO:0000313" key="12">
    <source>
        <dbReference type="Proteomes" id="UP000419144"/>
    </source>
</evidence>
<feature type="compositionally biased region" description="Polar residues" evidence="9">
    <location>
        <begin position="50"/>
        <end position="68"/>
    </location>
</feature>
<comment type="function">
    <text evidence="1">Ribosomal protein P0 is the functional equivalent of E.coli protein L10.</text>
</comment>
<keyword evidence="5 11" id="KW-0689">Ribosomal protein</keyword>
<keyword evidence="4" id="KW-0597">Phosphoprotein</keyword>
<evidence type="ECO:0000256" key="2">
    <source>
        <dbReference type="ARBA" id="ARBA00008889"/>
    </source>
</evidence>
<protein>
    <recommendedName>
        <fullName evidence="7">Large ribosomal subunit protein uL10</fullName>
    </recommendedName>
    <alternativeName>
        <fullName evidence="8">60S acidic ribosomal protein P0</fullName>
    </alternativeName>
</protein>
<dbReference type="VEuPathDB" id="TriTrypDB:LtaPh_2714801"/>
<evidence type="ECO:0000256" key="9">
    <source>
        <dbReference type="SAM" id="MobiDB-lite"/>
    </source>
</evidence>
<evidence type="ECO:0000259" key="10">
    <source>
        <dbReference type="Pfam" id="PF17777"/>
    </source>
</evidence>
<evidence type="ECO:0000256" key="5">
    <source>
        <dbReference type="ARBA" id="ARBA00022980"/>
    </source>
</evidence>
<dbReference type="InterPro" id="IPR040637">
    <property type="entry name" value="Ribosomal_uL10-like_insert"/>
</dbReference>
<dbReference type="Gene3D" id="3.30.70.1730">
    <property type="match status" value="1"/>
</dbReference>
<evidence type="ECO:0000256" key="3">
    <source>
        <dbReference type="ARBA" id="ARBA00011521"/>
    </source>
</evidence>
<dbReference type="CDD" id="cd05795">
    <property type="entry name" value="Ribosomal_P0_L10e"/>
    <property type="match status" value="1"/>
</dbReference>
<comment type="caution">
    <text evidence="11">The sequence shown here is derived from an EMBL/GenBank/DDBJ whole genome shotgun (WGS) entry which is preliminary data.</text>
</comment>
<dbReference type="GO" id="GO:0003735">
    <property type="term" value="F:structural constituent of ribosome"/>
    <property type="evidence" value="ECO:0007669"/>
    <property type="project" value="TreeGrafter"/>
</dbReference>
<dbReference type="GO" id="GO:0000027">
    <property type="term" value="P:ribosomal large subunit assembly"/>
    <property type="evidence" value="ECO:0007669"/>
    <property type="project" value="TreeGrafter"/>
</dbReference>
<dbReference type="Gene3D" id="3.90.105.20">
    <property type="match status" value="1"/>
</dbReference>
<dbReference type="FunFam" id="3.90.105.20:FF:000001">
    <property type="entry name" value="60S acidic ribosomal protein P0"/>
    <property type="match status" value="1"/>
</dbReference>
<feature type="domain" description="Large ribosomal subunit protein uL10-like insertion" evidence="10">
    <location>
        <begin position="191"/>
        <end position="260"/>
    </location>
</feature>
<dbReference type="Pfam" id="PF00466">
    <property type="entry name" value="Ribosomal_L10"/>
    <property type="match status" value="1"/>
</dbReference>
<dbReference type="GO" id="GO:0022625">
    <property type="term" value="C:cytosolic large ribosomal subunit"/>
    <property type="evidence" value="ECO:0007669"/>
    <property type="project" value="TreeGrafter"/>
</dbReference>
<evidence type="ECO:0000256" key="6">
    <source>
        <dbReference type="ARBA" id="ARBA00023274"/>
    </source>
</evidence>
<dbReference type="InterPro" id="IPR043164">
    <property type="entry name" value="Ribosomal_uL10-like_insert_sf"/>
</dbReference>
<name>A0A640KJW6_LEITA</name>
<evidence type="ECO:0000313" key="11">
    <source>
        <dbReference type="EMBL" id="GET89792.1"/>
    </source>
</evidence>
<feature type="compositionally biased region" description="Low complexity" evidence="9">
    <location>
        <begin position="360"/>
        <end position="377"/>
    </location>
</feature>
<evidence type="ECO:0000256" key="8">
    <source>
        <dbReference type="ARBA" id="ARBA00035444"/>
    </source>
</evidence>
<proteinExistence type="inferred from homology"/>
<dbReference type="SUPFAM" id="SSF160369">
    <property type="entry name" value="Ribosomal protein L10-like"/>
    <property type="match status" value="1"/>
</dbReference>
<feature type="region of interest" description="Disordered" evidence="9">
    <location>
        <begin position="360"/>
        <end position="396"/>
    </location>
</feature>